<proteinExistence type="predicted"/>
<reference evidence="2" key="1">
    <citation type="submission" date="2022-11" db="UniProtKB">
        <authorList>
            <consortium name="WormBaseParasite"/>
        </authorList>
    </citation>
    <scope>IDENTIFICATION</scope>
</reference>
<protein>
    <submittedName>
        <fullName evidence="2">Oxysterol-binding protein</fullName>
    </submittedName>
</protein>
<dbReference type="WBParaSite" id="JU765_v2.g19688.t1">
    <property type="protein sequence ID" value="JU765_v2.g19688.t1"/>
    <property type="gene ID" value="JU765_v2.g19688"/>
</dbReference>
<sequence length="429" mass="49238">MSSVSSSSCTSDNGCCEVFTDIVKSVQPGFVTRSELPSHAVNKNIGIWTVLKHAIGKDLSRFSIPIVFNEPLSMLQRLAEYMEYHELIAQATFADEPSRRIELVTAFAMSTLASTNVRMSKPFNPLLYETFELCRPELGFEFVAEQVSHHPPISAFYARGPNYEFSGTVEPKIKFWGRSIEVHPNASIMLKLLNWKETYTWQAASCSVHNIIIGRMYMCLSGPMIIKCAESDLQVIVKFRGAGKNGPDVVVTGDVMKTSTRQCLRTIFGNWTEFLGSTNWSTFQANKHTFETEFKSLEKRNLHQERVVMFREGKLLWRVYKRPPKCKDYYYMTYFSLALNEAPTEPNKLPRTDSRLRPDIRLLESGDVDRASREKERLETKQRSKVKIRSGKEITEPKWFTVGKENGRTTYTFNGKYFERDFAGCDDIF</sequence>
<accession>A0AC34QUQ9</accession>
<organism evidence="1 2">
    <name type="scientific">Panagrolaimus sp. JU765</name>
    <dbReference type="NCBI Taxonomy" id="591449"/>
    <lineage>
        <taxon>Eukaryota</taxon>
        <taxon>Metazoa</taxon>
        <taxon>Ecdysozoa</taxon>
        <taxon>Nematoda</taxon>
        <taxon>Chromadorea</taxon>
        <taxon>Rhabditida</taxon>
        <taxon>Tylenchina</taxon>
        <taxon>Panagrolaimomorpha</taxon>
        <taxon>Panagrolaimoidea</taxon>
        <taxon>Panagrolaimidae</taxon>
        <taxon>Panagrolaimus</taxon>
    </lineage>
</organism>
<name>A0AC34QUQ9_9BILA</name>
<dbReference type="Proteomes" id="UP000887576">
    <property type="component" value="Unplaced"/>
</dbReference>
<evidence type="ECO:0000313" key="1">
    <source>
        <dbReference type="Proteomes" id="UP000887576"/>
    </source>
</evidence>
<evidence type="ECO:0000313" key="2">
    <source>
        <dbReference type="WBParaSite" id="JU765_v2.g19688.t1"/>
    </source>
</evidence>